<comment type="similarity">
    <text evidence="1 6">Belongs to the WD repeat LST8 family.</text>
</comment>
<dbReference type="SUPFAM" id="SSF50998">
    <property type="entry name" value="Quinoprotein alcohol dehydrogenase-like"/>
    <property type="match status" value="1"/>
</dbReference>
<feature type="repeat" description="WD" evidence="5">
    <location>
        <begin position="272"/>
        <end position="313"/>
    </location>
</feature>
<dbReference type="PROSITE" id="PS00678">
    <property type="entry name" value="WD_REPEATS_1"/>
    <property type="match status" value="1"/>
</dbReference>
<evidence type="ECO:0000256" key="4">
    <source>
        <dbReference type="ARBA" id="ARBA00022737"/>
    </source>
</evidence>
<keyword evidence="6" id="KW-0963">Cytoplasm</keyword>
<accession>A0ABD2QF19</accession>
<evidence type="ECO:0000256" key="6">
    <source>
        <dbReference type="RuleBase" id="RU369068"/>
    </source>
</evidence>
<dbReference type="PROSITE" id="PS50082">
    <property type="entry name" value="WD_REPEATS_2"/>
    <property type="match status" value="2"/>
</dbReference>
<evidence type="ECO:0000256" key="5">
    <source>
        <dbReference type="PROSITE-ProRule" id="PRU00221"/>
    </source>
</evidence>
<dbReference type="InterPro" id="IPR001680">
    <property type="entry name" value="WD40_rpt"/>
</dbReference>
<reference evidence="7 8" key="1">
    <citation type="submission" date="2024-11" db="EMBL/GenBank/DDBJ databases">
        <title>Adaptive evolution of stress response genes in parasites aligns with host niche diversity.</title>
        <authorList>
            <person name="Hahn C."/>
            <person name="Resl P."/>
        </authorList>
    </citation>
    <scope>NUCLEOTIDE SEQUENCE [LARGE SCALE GENOMIC DNA]</scope>
    <source>
        <strain evidence="7">EGGRZ-B1_66</strain>
        <tissue evidence="7">Body</tissue>
    </source>
</reference>
<keyword evidence="4 6" id="KW-0677">Repeat</keyword>
<dbReference type="InterPro" id="IPR037588">
    <property type="entry name" value="MLST8"/>
</dbReference>
<dbReference type="InterPro" id="IPR019775">
    <property type="entry name" value="WD40_repeat_CS"/>
</dbReference>
<keyword evidence="3 5" id="KW-0853">WD repeat</keyword>
<gene>
    <name evidence="7" type="primary">MLST8</name>
    <name evidence="7" type="ORF">Ciccas_003202</name>
</gene>
<comment type="caution">
    <text evidence="7">The sequence shown here is derived from an EMBL/GenBank/DDBJ whole genome shotgun (WGS) entry which is preliminary data.</text>
</comment>
<dbReference type="InterPro" id="IPR015943">
    <property type="entry name" value="WD40/YVTN_repeat-like_dom_sf"/>
</dbReference>
<evidence type="ECO:0000313" key="7">
    <source>
        <dbReference type="EMBL" id="KAL3318136.1"/>
    </source>
</evidence>
<dbReference type="Gene3D" id="2.130.10.10">
    <property type="entry name" value="YVTN repeat-like/Quinoprotein amine dehydrogenase"/>
    <property type="match status" value="1"/>
</dbReference>
<evidence type="ECO:0000256" key="2">
    <source>
        <dbReference type="ARBA" id="ARBA00018867"/>
    </source>
</evidence>
<comment type="subunit">
    <text evidence="6">Part of TORC1 complex. Part of the TORC2 complex.</text>
</comment>
<name>A0ABD2QF19_9PLAT</name>
<dbReference type="AlphaFoldDB" id="A0ABD2QF19"/>
<dbReference type="PANTHER" id="PTHR19842:SF0">
    <property type="entry name" value="TARGET OF RAPAMYCIN COMPLEX SUBUNIT LST8"/>
    <property type="match status" value="1"/>
</dbReference>
<keyword evidence="8" id="KW-1185">Reference proteome</keyword>
<dbReference type="SMART" id="SM00320">
    <property type="entry name" value="WD40"/>
    <property type="match status" value="6"/>
</dbReference>
<evidence type="ECO:0000313" key="8">
    <source>
        <dbReference type="Proteomes" id="UP001626550"/>
    </source>
</evidence>
<organism evidence="7 8">
    <name type="scientific">Cichlidogyrus casuarinus</name>
    <dbReference type="NCBI Taxonomy" id="1844966"/>
    <lineage>
        <taxon>Eukaryota</taxon>
        <taxon>Metazoa</taxon>
        <taxon>Spiralia</taxon>
        <taxon>Lophotrochozoa</taxon>
        <taxon>Platyhelminthes</taxon>
        <taxon>Monogenea</taxon>
        <taxon>Monopisthocotylea</taxon>
        <taxon>Dactylogyridea</taxon>
        <taxon>Ancyrocephalidae</taxon>
        <taxon>Cichlidogyrus</taxon>
    </lineage>
</organism>
<evidence type="ECO:0000256" key="3">
    <source>
        <dbReference type="ARBA" id="ARBA00022574"/>
    </source>
</evidence>
<dbReference type="GO" id="GO:0005737">
    <property type="term" value="C:cytoplasm"/>
    <property type="evidence" value="ECO:0007669"/>
    <property type="project" value="UniProtKB-SubCell"/>
</dbReference>
<dbReference type="Proteomes" id="UP001626550">
    <property type="component" value="Unassembled WGS sequence"/>
</dbReference>
<dbReference type="GO" id="GO:0031929">
    <property type="term" value="P:TOR signaling"/>
    <property type="evidence" value="ECO:0007669"/>
    <property type="project" value="UniProtKB-UniRule"/>
</dbReference>
<comment type="function">
    <text evidence="6">Subunit of TORC1 and TORC2, which regulate cell growth and survival in response to nutrient and hormonal signals.</text>
</comment>
<dbReference type="InterPro" id="IPR011047">
    <property type="entry name" value="Quinoprotein_ADH-like_sf"/>
</dbReference>
<dbReference type="GO" id="GO:0031932">
    <property type="term" value="C:TORC2 complex"/>
    <property type="evidence" value="ECO:0007669"/>
    <property type="project" value="UniProtKB-UniRule"/>
</dbReference>
<sequence length="334" mass="36976">MHGQISPISLATGGYDHLINMWQPSDGSLLKTFQHTESQVNSLAFSRDRSALIAGGFGRLRLYDVYAYEQATPKVTVSEFDKNVNSVGFNETGSWVFAGGEDKSVKIIDRRTIGNDPACITRVMNMPGSVTSIVIHPDQTALLVATEKGEIHVWDLRNEKTPVTTIIPGSVGDAIYSIDLSTDGGCLAAVNSCGELIVWNYPKNTEYLKTLVRFISALFIVPFQHRSKVHSSYGLRVLFSPDGTLLATCGADSKFNVVNTADYNVQFSKQDKTARSYWVWDCAFSADSRYLLTASSDALARLWNIEKGLEILKYIGHKKPITCMAFMDQTFEQT</sequence>
<feature type="repeat" description="WD" evidence="5">
    <location>
        <begin position="123"/>
        <end position="164"/>
    </location>
</feature>
<proteinExistence type="inferred from homology"/>
<dbReference type="GO" id="GO:0031931">
    <property type="term" value="C:TORC1 complex"/>
    <property type="evidence" value="ECO:0007669"/>
    <property type="project" value="UniProtKB-UniRule"/>
</dbReference>
<dbReference type="PANTHER" id="PTHR19842">
    <property type="entry name" value="G BETA-LIKE PROTEIN GBL"/>
    <property type="match status" value="1"/>
</dbReference>
<protein>
    <recommendedName>
        <fullName evidence="2 6">Target of rapamycin complex subunit lst8</fullName>
        <shortName evidence="6">TORC subunit lst8</shortName>
    </recommendedName>
</protein>
<dbReference type="EMBL" id="JBJKFK010000283">
    <property type="protein sequence ID" value="KAL3318136.1"/>
    <property type="molecule type" value="Genomic_DNA"/>
</dbReference>
<dbReference type="Pfam" id="PF00400">
    <property type="entry name" value="WD40"/>
    <property type="match status" value="5"/>
</dbReference>
<evidence type="ECO:0000256" key="1">
    <source>
        <dbReference type="ARBA" id="ARBA00009890"/>
    </source>
</evidence>
<comment type="subcellular location">
    <subcellularLocation>
        <location evidence="6">Cytoplasm</location>
    </subcellularLocation>
</comment>